<feature type="domain" description="Major facilitator superfamily (MFS) profile" evidence="6">
    <location>
        <begin position="3"/>
        <end position="296"/>
    </location>
</feature>
<evidence type="ECO:0000313" key="7">
    <source>
        <dbReference type="Proteomes" id="UP000887574"/>
    </source>
</evidence>
<evidence type="ECO:0000313" key="8">
    <source>
        <dbReference type="WBParaSite" id="jg19917"/>
    </source>
</evidence>
<keyword evidence="4 5" id="KW-0472">Membrane</keyword>
<feature type="transmembrane region" description="Helical" evidence="5">
    <location>
        <begin position="102"/>
        <end position="119"/>
    </location>
</feature>
<dbReference type="InterPro" id="IPR036259">
    <property type="entry name" value="MFS_trans_sf"/>
</dbReference>
<feature type="transmembrane region" description="Helical" evidence="5">
    <location>
        <begin position="7"/>
        <end position="26"/>
    </location>
</feature>
<dbReference type="SUPFAM" id="SSF103473">
    <property type="entry name" value="MFS general substrate transporter"/>
    <property type="match status" value="1"/>
</dbReference>
<evidence type="ECO:0000256" key="3">
    <source>
        <dbReference type="ARBA" id="ARBA00022989"/>
    </source>
</evidence>
<protein>
    <submittedName>
        <fullName evidence="8">Major facilitator superfamily (MFS) profile domain-containing protein</fullName>
    </submittedName>
</protein>
<dbReference type="Pfam" id="PF00083">
    <property type="entry name" value="Sugar_tr"/>
    <property type="match status" value="2"/>
</dbReference>
<evidence type="ECO:0000256" key="2">
    <source>
        <dbReference type="ARBA" id="ARBA00022692"/>
    </source>
</evidence>
<dbReference type="PANTHER" id="PTHR24064">
    <property type="entry name" value="SOLUTE CARRIER FAMILY 22 MEMBER"/>
    <property type="match status" value="1"/>
</dbReference>
<keyword evidence="2 5" id="KW-0812">Transmembrane</keyword>
<sequence length="296" mass="33428">MLIYAMASLAYFLFAAETMVMSLIAVQPEFQCLLNSSAEASVSNQFKVVDQCTLIDSQSVEKECGRGLESSFHYNQTDNHITLPIEFDLVCHKEYYTQHGTSLFMIGGMITTPLIIQLADRYGRKFSFLIPLWLTVLANIACSLAPTYNLFLFFRFLAGLGTAGVGTIGFVIMIEGISGYMGVGFLHLFISNWRWLYFAISAPGLLSFAFYWFLPESLHWLIANKKTTQVTRYIKDSAKFNNVDIELHDCQQEITPTANGTNLGGGEQDVKASRTFFDMFKSRSLCFHFVLHSYIM</sequence>
<dbReference type="AlphaFoldDB" id="A0A915DHG5"/>
<dbReference type="Gene3D" id="1.20.1250.20">
    <property type="entry name" value="MFS general substrate transporter like domains"/>
    <property type="match status" value="1"/>
</dbReference>
<dbReference type="PROSITE" id="PS50850">
    <property type="entry name" value="MFS"/>
    <property type="match status" value="1"/>
</dbReference>
<keyword evidence="7" id="KW-1185">Reference proteome</keyword>
<dbReference type="InterPro" id="IPR020846">
    <property type="entry name" value="MFS_dom"/>
</dbReference>
<evidence type="ECO:0000256" key="1">
    <source>
        <dbReference type="ARBA" id="ARBA00004141"/>
    </source>
</evidence>
<reference evidence="8" key="1">
    <citation type="submission" date="2022-11" db="UniProtKB">
        <authorList>
            <consortium name="WormBaseParasite"/>
        </authorList>
    </citation>
    <scope>IDENTIFICATION</scope>
</reference>
<evidence type="ECO:0000259" key="6">
    <source>
        <dbReference type="PROSITE" id="PS50850"/>
    </source>
</evidence>
<dbReference type="Proteomes" id="UP000887574">
    <property type="component" value="Unplaced"/>
</dbReference>
<organism evidence="7 8">
    <name type="scientific">Ditylenchus dipsaci</name>
    <dbReference type="NCBI Taxonomy" id="166011"/>
    <lineage>
        <taxon>Eukaryota</taxon>
        <taxon>Metazoa</taxon>
        <taxon>Ecdysozoa</taxon>
        <taxon>Nematoda</taxon>
        <taxon>Chromadorea</taxon>
        <taxon>Rhabditida</taxon>
        <taxon>Tylenchina</taxon>
        <taxon>Tylenchomorpha</taxon>
        <taxon>Sphaerularioidea</taxon>
        <taxon>Anguinidae</taxon>
        <taxon>Anguininae</taxon>
        <taxon>Ditylenchus</taxon>
    </lineage>
</organism>
<accession>A0A915DHG5</accession>
<feature type="transmembrane region" description="Helical" evidence="5">
    <location>
        <begin position="126"/>
        <end position="146"/>
    </location>
</feature>
<feature type="transmembrane region" description="Helical" evidence="5">
    <location>
        <begin position="195"/>
        <end position="214"/>
    </location>
</feature>
<keyword evidence="3 5" id="KW-1133">Transmembrane helix</keyword>
<name>A0A915DHG5_9BILA</name>
<dbReference type="InterPro" id="IPR005828">
    <property type="entry name" value="MFS_sugar_transport-like"/>
</dbReference>
<feature type="transmembrane region" description="Helical" evidence="5">
    <location>
        <begin position="152"/>
        <end position="174"/>
    </location>
</feature>
<dbReference type="GO" id="GO:0022857">
    <property type="term" value="F:transmembrane transporter activity"/>
    <property type="evidence" value="ECO:0007669"/>
    <property type="project" value="InterPro"/>
</dbReference>
<evidence type="ECO:0000256" key="4">
    <source>
        <dbReference type="ARBA" id="ARBA00023136"/>
    </source>
</evidence>
<comment type="subcellular location">
    <subcellularLocation>
        <location evidence="1">Membrane</location>
        <topology evidence="1">Multi-pass membrane protein</topology>
    </subcellularLocation>
</comment>
<evidence type="ECO:0000256" key="5">
    <source>
        <dbReference type="SAM" id="Phobius"/>
    </source>
</evidence>
<dbReference type="GO" id="GO:0016020">
    <property type="term" value="C:membrane"/>
    <property type="evidence" value="ECO:0007669"/>
    <property type="project" value="UniProtKB-SubCell"/>
</dbReference>
<proteinExistence type="predicted"/>
<dbReference type="WBParaSite" id="jg19917">
    <property type="protein sequence ID" value="jg19917"/>
    <property type="gene ID" value="jg19917"/>
</dbReference>